<comment type="similarity">
    <text evidence="8">Belongs to the KAE1 / TsaD family.</text>
</comment>
<feature type="binding site" evidence="8">
    <location>
        <position position="280"/>
    </location>
    <ligand>
        <name>substrate</name>
    </ligand>
</feature>
<dbReference type="GO" id="GO:0002949">
    <property type="term" value="P:tRNA threonylcarbamoyladenosine modification"/>
    <property type="evidence" value="ECO:0007669"/>
    <property type="project" value="UniProtKB-UniRule"/>
</dbReference>
<sequence>MTFFYKERKLILAIESSCDETSVAVIENGDQILSNIVASQVKSHQRFGGVVPEVASRHHVEEITLCIEEALIKADVKPDDLSGVAVTYGPGLVGALLIGISAAKAFAWAHDLPLIPVNHMAGHIYAAHFVEPLEFPLMALLVSGGHTELVYMKETGSFEIIGETRDDAAGEAYDKVGRVLGLKYPSGKELDTLAHLGKDTYEFPRAMIKEDNYDFSFSGLKSSFINTVHNAQQREEELNIENLAASFQASVIDVLVDKTVRACKEYPVKQLVMAGGVAANQGLRERLAQALADELPEVTFIVPPLRLCGDNAAMIGAAAFVEAEKGHIATYELNAEPSLSFQTIAN</sequence>
<evidence type="ECO:0000256" key="7">
    <source>
        <dbReference type="ARBA" id="ARBA00048117"/>
    </source>
</evidence>
<dbReference type="Proteomes" id="UP000095094">
    <property type="component" value="Unassembled WGS sequence"/>
</dbReference>
<keyword evidence="4 8" id="KW-0479">Metal-binding</keyword>
<keyword evidence="11" id="KW-1185">Reference proteome</keyword>
<feature type="binding site" evidence="8">
    <location>
        <position position="123"/>
    </location>
    <ligand>
        <name>Fe cation</name>
        <dbReference type="ChEBI" id="CHEBI:24875"/>
    </ligand>
</feature>
<feature type="domain" description="Gcp-like" evidence="9">
    <location>
        <begin position="31"/>
        <end position="316"/>
    </location>
</feature>
<evidence type="ECO:0000256" key="8">
    <source>
        <dbReference type="HAMAP-Rule" id="MF_01445"/>
    </source>
</evidence>
<keyword evidence="1 8" id="KW-0963">Cytoplasm</keyword>
<comment type="catalytic activity">
    <reaction evidence="7 8">
        <text>L-threonylcarbamoyladenylate + adenosine(37) in tRNA = N(6)-L-threonylcarbamoyladenosine(37) in tRNA + AMP + H(+)</text>
        <dbReference type="Rhea" id="RHEA:37059"/>
        <dbReference type="Rhea" id="RHEA-COMP:10162"/>
        <dbReference type="Rhea" id="RHEA-COMP:10163"/>
        <dbReference type="ChEBI" id="CHEBI:15378"/>
        <dbReference type="ChEBI" id="CHEBI:73682"/>
        <dbReference type="ChEBI" id="CHEBI:74411"/>
        <dbReference type="ChEBI" id="CHEBI:74418"/>
        <dbReference type="ChEBI" id="CHEBI:456215"/>
        <dbReference type="EC" id="2.3.1.234"/>
    </reaction>
</comment>
<comment type="subcellular location">
    <subcellularLocation>
        <location evidence="8">Cytoplasm</location>
    </subcellularLocation>
</comment>
<dbReference type="SUPFAM" id="SSF53067">
    <property type="entry name" value="Actin-like ATPase domain"/>
    <property type="match status" value="1"/>
</dbReference>
<dbReference type="Pfam" id="PF00814">
    <property type="entry name" value="TsaD"/>
    <property type="match status" value="1"/>
</dbReference>
<evidence type="ECO:0000259" key="9">
    <source>
        <dbReference type="Pfam" id="PF00814"/>
    </source>
</evidence>
<dbReference type="NCBIfam" id="TIGR00329">
    <property type="entry name" value="gcp_kae1"/>
    <property type="match status" value="1"/>
</dbReference>
<feature type="binding site" evidence="8">
    <location>
        <begin position="141"/>
        <end position="145"/>
    </location>
    <ligand>
        <name>substrate</name>
    </ligand>
</feature>
<dbReference type="GO" id="GO:0005737">
    <property type="term" value="C:cytoplasm"/>
    <property type="evidence" value="ECO:0007669"/>
    <property type="project" value="UniProtKB-SubCell"/>
</dbReference>
<keyword evidence="2 8" id="KW-0808">Transferase</keyword>
<feature type="binding site" evidence="8">
    <location>
        <position position="187"/>
    </location>
    <ligand>
        <name>substrate</name>
    </ligand>
</feature>
<evidence type="ECO:0000313" key="11">
    <source>
        <dbReference type="Proteomes" id="UP000095094"/>
    </source>
</evidence>
<evidence type="ECO:0000256" key="4">
    <source>
        <dbReference type="ARBA" id="ARBA00022723"/>
    </source>
</evidence>
<evidence type="ECO:0000313" key="10">
    <source>
        <dbReference type="EMBL" id="OEG17821.1"/>
    </source>
</evidence>
<feature type="binding site" evidence="8">
    <location>
        <position position="174"/>
    </location>
    <ligand>
        <name>substrate</name>
    </ligand>
</feature>
<dbReference type="GO" id="GO:0061711">
    <property type="term" value="F:tRNA N(6)-L-threonylcarbamoyladenine synthase activity"/>
    <property type="evidence" value="ECO:0007669"/>
    <property type="project" value="UniProtKB-EC"/>
</dbReference>
<dbReference type="PRINTS" id="PR00789">
    <property type="entry name" value="OSIALOPTASE"/>
</dbReference>
<dbReference type="Gene3D" id="3.30.420.40">
    <property type="match status" value="2"/>
</dbReference>
<comment type="cofactor">
    <cofactor evidence="8">
        <name>Fe(2+)</name>
        <dbReference type="ChEBI" id="CHEBI:29033"/>
    </cofactor>
    <text evidence="8">Binds 1 Fe(2+) ion per subunit.</text>
</comment>
<dbReference type="CDD" id="cd24133">
    <property type="entry name" value="ASKHA_NBD_TsaD_bac"/>
    <property type="match status" value="1"/>
</dbReference>
<dbReference type="InterPro" id="IPR017861">
    <property type="entry name" value="KAE1/TsaD"/>
</dbReference>
<dbReference type="InterPro" id="IPR043129">
    <property type="entry name" value="ATPase_NBD"/>
</dbReference>
<dbReference type="InterPro" id="IPR000905">
    <property type="entry name" value="Gcp-like_dom"/>
</dbReference>
<feature type="binding site" evidence="8">
    <location>
        <position position="310"/>
    </location>
    <ligand>
        <name>Fe cation</name>
        <dbReference type="ChEBI" id="CHEBI:24875"/>
    </ligand>
</feature>
<dbReference type="AlphaFoldDB" id="A0A1E5GYM0"/>
<dbReference type="FunFam" id="3.30.420.40:FF:000012">
    <property type="entry name" value="tRNA N6-adenosine threonylcarbamoyltransferase"/>
    <property type="match status" value="1"/>
</dbReference>
<dbReference type="FunFam" id="3.30.420.40:FF:000040">
    <property type="entry name" value="tRNA N6-adenosine threonylcarbamoyltransferase"/>
    <property type="match status" value="1"/>
</dbReference>
<evidence type="ECO:0000256" key="2">
    <source>
        <dbReference type="ARBA" id="ARBA00022679"/>
    </source>
</evidence>
<proteinExistence type="inferred from homology"/>
<comment type="function">
    <text evidence="8">Required for the formation of a threonylcarbamoyl group on adenosine at position 37 (t(6)A37) in tRNAs that read codons beginning with adenine. Is involved in the transfer of the threonylcarbamoyl moiety of threonylcarbamoyl-AMP (TC-AMP) to the N6 group of A37, together with TsaE and TsaB. TsaD likely plays a direct catalytic role in this reaction.</text>
</comment>
<feature type="binding site" evidence="8">
    <location>
        <position position="119"/>
    </location>
    <ligand>
        <name>Fe cation</name>
        <dbReference type="ChEBI" id="CHEBI:24875"/>
    </ligand>
</feature>
<feature type="binding site" evidence="8">
    <location>
        <position position="191"/>
    </location>
    <ligand>
        <name>substrate</name>
    </ligand>
</feature>
<dbReference type="OrthoDB" id="9806197at2"/>
<dbReference type="GO" id="GO:0005506">
    <property type="term" value="F:iron ion binding"/>
    <property type="evidence" value="ECO:0007669"/>
    <property type="project" value="UniProtKB-UniRule"/>
</dbReference>
<comment type="caution">
    <text evidence="10">The sequence shown here is derived from an EMBL/GenBank/DDBJ whole genome shotgun (WGS) entry which is preliminary data.</text>
</comment>
<evidence type="ECO:0000256" key="3">
    <source>
        <dbReference type="ARBA" id="ARBA00022694"/>
    </source>
</evidence>
<protein>
    <recommendedName>
        <fullName evidence="8">tRNA N6-adenosine threonylcarbamoyltransferase</fullName>
        <ecNumber evidence="8">2.3.1.234</ecNumber>
    </recommendedName>
    <alternativeName>
        <fullName evidence="8">N6-L-threonylcarbamoyladenine synthase</fullName>
        <shortName evidence="8">t(6)A synthase</shortName>
    </alternativeName>
    <alternativeName>
        <fullName evidence="8">t(6)A37 threonylcarbamoyladenosine biosynthesis protein TsaD</fullName>
    </alternativeName>
    <alternativeName>
        <fullName evidence="8">tRNA threonylcarbamoyladenosine biosynthesis protein TsaD</fullName>
    </alternativeName>
</protein>
<gene>
    <name evidence="8" type="primary">tsaD</name>
    <name evidence="10" type="ORF">BCR25_17455</name>
</gene>
<organism evidence="10 11">
    <name type="scientific">Enterococcus termitis</name>
    <dbReference type="NCBI Taxonomy" id="332950"/>
    <lineage>
        <taxon>Bacteria</taxon>
        <taxon>Bacillati</taxon>
        <taxon>Bacillota</taxon>
        <taxon>Bacilli</taxon>
        <taxon>Lactobacillales</taxon>
        <taxon>Enterococcaceae</taxon>
        <taxon>Enterococcus</taxon>
    </lineage>
</organism>
<evidence type="ECO:0000256" key="5">
    <source>
        <dbReference type="ARBA" id="ARBA00023004"/>
    </source>
</evidence>
<keyword evidence="6 8" id="KW-0012">Acyltransferase</keyword>
<dbReference type="InterPro" id="IPR017860">
    <property type="entry name" value="Peptidase_M22_CS"/>
</dbReference>
<evidence type="ECO:0000256" key="1">
    <source>
        <dbReference type="ARBA" id="ARBA00022490"/>
    </source>
</evidence>
<keyword evidence="5 8" id="KW-0408">Iron</keyword>
<dbReference type="NCBIfam" id="TIGR03723">
    <property type="entry name" value="T6A_TsaD_YgjD"/>
    <property type="match status" value="1"/>
</dbReference>
<dbReference type="EC" id="2.3.1.234" evidence="8"/>
<evidence type="ECO:0000256" key="6">
    <source>
        <dbReference type="ARBA" id="ARBA00023315"/>
    </source>
</evidence>
<dbReference type="RefSeq" id="WP_069662835.1">
    <property type="nucleotide sequence ID" value="NZ_JBHUJJ010000001.1"/>
</dbReference>
<keyword evidence="3 8" id="KW-0819">tRNA processing</keyword>
<dbReference type="InterPro" id="IPR022450">
    <property type="entry name" value="TsaD"/>
</dbReference>
<dbReference type="PANTHER" id="PTHR11735">
    <property type="entry name" value="TRNA N6-ADENOSINE THREONYLCARBAMOYLTRANSFERASE"/>
    <property type="match status" value="1"/>
</dbReference>
<dbReference type="HAMAP" id="MF_01445">
    <property type="entry name" value="TsaD"/>
    <property type="match status" value="1"/>
</dbReference>
<accession>A0A1E5GYM0</accession>
<dbReference type="EMBL" id="MIJY01000009">
    <property type="protein sequence ID" value="OEG17821.1"/>
    <property type="molecule type" value="Genomic_DNA"/>
</dbReference>
<dbReference type="PANTHER" id="PTHR11735:SF6">
    <property type="entry name" value="TRNA N6-ADENOSINE THREONYLCARBAMOYLTRANSFERASE, MITOCHONDRIAL"/>
    <property type="match status" value="1"/>
</dbReference>
<dbReference type="PROSITE" id="PS01016">
    <property type="entry name" value="GLYCOPROTEASE"/>
    <property type="match status" value="1"/>
</dbReference>
<name>A0A1E5GYM0_9ENTE</name>
<reference evidence="11" key="1">
    <citation type="submission" date="2016-09" db="EMBL/GenBank/DDBJ databases">
        <authorList>
            <person name="Gulvik C.A."/>
        </authorList>
    </citation>
    <scope>NUCLEOTIDE SEQUENCE [LARGE SCALE GENOMIC DNA]</scope>
    <source>
        <strain evidence="11">LMG 8895</strain>
    </source>
</reference>